<reference evidence="11" key="2">
    <citation type="submission" date="2021-09" db="EMBL/GenBank/DDBJ databases">
        <authorList>
            <person name="Gilroy R."/>
        </authorList>
    </citation>
    <scope>NUCLEOTIDE SEQUENCE</scope>
    <source>
        <strain evidence="11">ChiSjej5B23-16112</strain>
    </source>
</reference>
<feature type="signal peptide" evidence="9">
    <location>
        <begin position="1"/>
        <end position="21"/>
    </location>
</feature>
<accession>A0A921I0Y4</accession>
<dbReference type="AlphaFoldDB" id="A0A921I0Y4"/>
<evidence type="ECO:0000313" key="11">
    <source>
        <dbReference type="EMBL" id="HJF94303.1"/>
    </source>
</evidence>
<evidence type="ECO:0000256" key="2">
    <source>
        <dbReference type="ARBA" id="ARBA00004193"/>
    </source>
</evidence>
<dbReference type="GO" id="GO:0006817">
    <property type="term" value="P:phosphate ion transport"/>
    <property type="evidence" value="ECO:0007669"/>
    <property type="project" value="UniProtKB-KW"/>
</dbReference>
<keyword evidence="8" id="KW-0449">Lipoprotein</keyword>
<keyword evidence="5" id="KW-0592">Phosphate transport</keyword>
<keyword evidence="5" id="KW-0813">Transport</keyword>
<dbReference type="GO" id="GO:0005886">
    <property type="term" value="C:plasma membrane"/>
    <property type="evidence" value="ECO:0007669"/>
    <property type="project" value="UniProtKB-SubCell"/>
</dbReference>
<dbReference type="Gene3D" id="3.40.190.10">
    <property type="entry name" value="Periplasmic binding protein-like II"/>
    <property type="match status" value="2"/>
</dbReference>
<organism evidence="11 12">
    <name type="scientific">Lachnoclostridium phocaeense</name>
    <dbReference type="NCBI Taxonomy" id="1871021"/>
    <lineage>
        <taxon>Bacteria</taxon>
        <taxon>Bacillati</taxon>
        <taxon>Bacillota</taxon>
        <taxon>Clostridia</taxon>
        <taxon>Lachnospirales</taxon>
        <taxon>Lachnospiraceae</taxon>
    </lineage>
</organism>
<dbReference type="PANTHER" id="PTHR30570">
    <property type="entry name" value="PERIPLASMIC PHOSPHATE BINDING COMPONENT OF PHOSPHATE ABC TRANSPORTER"/>
    <property type="match status" value="1"/>
</dbReference>
<dbReference type="PROSITE" id="PS51257">
    <property type="entry name" value="PROKAR_LIPOPROTEIN"/>
    <property type="match status" value="1"/>
</dbReference>
<evidence type="ECO:0000256" key="1">
    <source>
        <dbReference type="ARBA" id="ARBA00002841"/>
    </source>
</evidence>
<comment type="subcellular location">
    <subcellularLocation>
        <location evidence="2">Cell membrane</location>
        <topology evidence="2">Lipid-anchor</topology>
    </subcellularLocation>
</comment>
<evidence type="ECO:0000256" key="3">
    <source>
        <dbReference type="ARBA" id="ARBA00008725"/>
    </source>
</evidence>
<dbReference type="SUPFAM" id="SSF53850">
    <property type="entry name" value="Periplasmic binding protein-like II"/>
    <property type="match status" value="2"/>
</dbReference>
<evidence type="ECO:0000256" key="9">
    <source>
        <dbReference type="SAM" id="SignalP"/>
    </source>
</evidence>
<protein>
    <submittedName>
        <fullName evidence="11">Substrate-binding domain-containing protein</fullName>
    </submittedName>
</protein>
<feature type="domain" description="PBP" evidence="10">
    <location>
        <begin position="38"/>
        <end position="157"/>
    </location>
</feature>
<comment type="function">
    <text evidence="1">Part of the ABC transporter complex PstSACB involved in phosphate import.</text>
</comment>
<dbReference type="RefSeq" id="WP_226394128.1">
    <property type="nucleotide sequence ID" value="NZ_CALKQL010000029.1"/>
</dbReference>
<dbReference type="EMBL" id="DYVY01000095">
    <property type="protein sequence ID" value="HJF94303.1"/>
    <property type="molecule type" value="Genomic_DNA"/>
</dbReference>
<evidence type="ECO:0000256" key="4">
    <source>
        <dbReference type="ARBA" id="ARBA00011529"/>
    </source>
</evidence>
<evidence type="ECO:0000313" key="12">
    <source>
        <dbReference type="Proteomes" id="UP000769156"/>
    </source>
</evidence>
<comment type="caution">
    <text evidence="11">The sequence shown here is derived from an EMBL/GenBank/DDBJ whole genome shotgun (WGS) entry which is preliminary data.</text>
</comment>
<dbReference type="Pfam" id="PF12849">
    <property type="entry name" value="PBP_like_2"/>
    <property type="match status" value="2"/>
</dbReference>
<feature type="chain" id="PRO_5039336917" evidence="9">
    <location>
        <begin position="22"/>
        <end position="296"/>
    </location>
</feature>
<feature type="domain" description="PBP" evidence="10">
    <location>
        <begin position="180"/>
        <end position="292"/>
    </location>
</feature>
<evidence type="ECO:0000256" key="5">
    <source>
        <dbReference type="ARBA" id="ARBA00022592"/>
    </source>
</evidence>
<comment type="subunit">
    <text evidence="4">The complex is composed of two ATP-binding proteins (PstB), two transmembrane proteins (PstC and PstA) and a solute-binding protein (PstS).</text>
</comment>
<sequence length="296" mass="31403">MKNWRCLAVAVGAACFLGACGNSEPASPEQDKELADLGQITVVTRESGSGTRSSFAQALGLDEEGVDDKDHITETAQTVTSGEEVIQAVGEDKSSVGYVSWGTDISESDSVKELAVDGVPAEETTIESSQYPLSRTLYLAAAEDGNELKEDFLTYVTGKGQEIVGDFFVPAEETKDVFLSAQPSGTLRIHGSTSLAPAIEALAEAYQEANPNAVIEVEASDSSQGITDVLTGVCDMAMVSRDLYQYEQDVLQAVPVAKDGIRVIVQADNPLEDLTADMLAAIYSGDTANWADTKEE</sequence>
<dbReference type="Proteomes" id="UP000769156">
    <property type="component" value="Unassembled WGS sequence"/>
</dbReference>
<evidence type="ECO:0000256" key="8">
    <source>
        <dbReference type="ARBA" id="ARBA00023288"/>
    </source>
</evidence>
<evidence type="ECO:0000256" key="7">
    <source>
        <dbReference type="ARBA" id="ARBA00023139"/>
    </source>
</evidence>
<proteinExistence type="inferred from homology"/>
<keyword evidence="6 9" id="KW-0732">Signal</keyword>
<keyword evidence="7" id="KW-0564">Palmitate</keyword>
<comment type="similarity">
    <text evidence="3">Belongs to the PstS family.</text>
</comment>
<dbReference type="InterPro" id="IPR050811">
    <property type="entry name" value="Phosphate_ABC_transporter"/>
</dbReference>
<dbReference type="PANTHER" id="PTHR30570:SF1">
    <property type="entry name" value="PHOSPHATE-BINDING PROTEIN PSTS"/>
    <property type="match status" value="1"/>
</dbReference>
<evidence type="ECO:0000259" key="10">
    <source>
        <dbReference type="Pfam" id="PF12849"/>
    </source>
</evidence>
<reference evidence="11" key="1">
    <citation type="journal article" date="2021" name="PeerJ">
        <title>Extensive microbial diversity within the chicken gut microbiome revealed by metagenomics and culture.</title>
        <authorList>
            <person name="Gilroy R."/>
            <person name="Ravi A."/>
            <person name="Getino M."/>
            <person name="Pursley I."/>
            <person name="Horton D.L."/>
            <person name="Alikhan N.F."/>
            <person name="Baker D."/>
            <person name="Gharbi K."/>
            <person name="Hall N."/>
            <person name="Watson M."/>
            <person name="Adriaenssens E.M."/>
            <person name="Foster-Nyarko E."/>
            <person name="Jarju S."/>
            <person name="Secka A."/>
            <person name="Antonio M."/>
            <person name="Oren A."/>
            <person name="Chaudhuri R.R."/>
            <person name="La Ragione R."/>
            <person name="Hildebrand F."/>
            <person name="Pallen M.J."/>
        </authorList>
    </citation>
    <scope>NUCLEOTIDE SEQUENCE</scope>
    <source>
        <strain evidence="11">ChiSjej5B23-16112</strain>
    </source>
</reference>
<gene>
    <name evidence="11" type="ORF">K8V82_05865</name>
</gene>
<dbReference type="InterPro" id="IPR024370">
    <property type="entry name" value="PBP_domain"/>
</dbReference>
<name>A0A921I0Y4_9FIRM</name>
<evidence type="ECO:0000256" key="6">
    <source>
        <dbReference type="ARBA" id="ARBA00022729"/>
    </source>
</evidence>